<feature type="transmembrane region" description="Helical" evidence="1">
    <location>
        <begin position="177"/>
        <end position="202"/>
    </location>
</feature>
<gene>
    <name evidence="3" type="ORF">C8Q71DRAFT_743429</name>
</gene>
<accession>A0ABQ8KR41</accession>
<evidence type="ECO:0000256" key="1">
    <source>
        <dbReference type="SAM" id="Phobius"/>
    </source>
</evidence>
<evidence type="ECO:0000313" key="4">
    <source>
        <dbReference type="Proteomes" id="UP000814176"/>
    </source>
</evidence>
<keyword evidence="4" id="KW-1185">Reference proteome</keyword>
<dbReference type="Pfam" id="PF20151">
    <property type="entry name" value="DUF6533"/>
    <property type="match status" value="1"/>
</dbReference>
<dbReference type="Proteomes" id="UP000814176">
    <property type="component" value="Unassembled WGS sequence"/>
</dbReference>
<comment type="caution">
    <text evidence="3">The sequence shown here is derived from an EMBL/GenBank/DDBJ whole genome shotgun (WGS) entry which is preliminary data.</text>
</comment>
<feature type="transmembrane region" description="Helical" evidence="1">
    <location>
        <begin position="60"/>
        <end position="81"/>
    </location>
</feature>
<keyword evidence="1" id="KW-1133">Transmembrane helix</keyword>
<sequence>MATFEPMEVPTTYGVTYMSEVYVAGFCTISISVLIVYEYIITIADEVRHFWHGRFTGSKILFFMNRYALLSHGVLSLGTTVSLNTAGCADATVLLSLCIFILYATEAVFAAMRAFAITGYNWPTALFVLALGSIPVWANVYLITRTRYFVERFGNVVACANTLDVSADSYFTDHIPAYYSAIIVGALGSILSDALVLVITWWKLWGFKRAADRARVSTPLVAVILRDGSLYFVALAALNIVQTLVQIYAKDTAYF</sequence>
<name>A0ABQ8KR41_9APHY</name>
<keyword evidence="1" id="KW-0472">Membrane</keyword>
<dbReference type="InterPro" id="IPR045340">
    <property type="entry name" value="DUF6533"/>
</dbReference>
<evidence type="ECO:0000313" key="3">
    <source>
        <dbReference type="EMBL" id="KAH9841103.1"/>
    </source>
</evidence>
<feature type="domain" description="DUF6533" evidence="2">
    <location>
        <begin position="27"/>
        <end position="68"/>
    </location>
</feature>
<organism evidence="3 4">
    <name type="scientific">Rhodofomes roseus</name>
    <dbReference type="NCBI Taxonomy" id="34475"/>
    <lineage>
        <taxon>Eukaryota</taxon>
        <taxon>Fungi</taxon>
        <taxon>Dikarya</taxon>
        <taxon>Basidiomycota</taxon>
        <taxon>Agaricomycotina</taxon>
        <taxon>Agaricomycetes</taxon>
        <taxon>Polyporales</taxon>
        <taxon>Rhodofomes</taxon>
    </lineage>
</organism>
<feature type="transmembrane region" description="Helical" evidence="1">
    <location>
        <begin position="124"/>
        <end position="143"/>
    </location>
</feature>
<keyword evidence="1" id="KW-0812">Transmembrane</keyword>
<feature type="transmembrane region" description="Helical" evidence="1">
    <location>
        <begin position="93"/>
        <end position="112"/>
    </location>
</feature>
<feature type="transmembrane region" description="Helical" evidence="1">
    <location>
        <begin position="223"/>
        <end position="249"/>
    </location>
</feature>
<protein>
    <recommendedName>
        <fullName evidence="2">DUF6533 domain-containing protein</fullName>
    </recommendedName>
</protein>
<dbReference type="GeneID" id="72003619"/>
<feature type="transmembrane region" description="Helical" evidence="1">
    <location>
        <begin position="20"/>
        <end position="40"/>
    </location>
</feature>
<reference evidence="3 4" key="1">
    <citation type="journal article" date="2021" name="Environ. Microbiol.">
        <title>Gene family expansions and transcriptome signatures uncover fungal adaptations to wood decay.</title>
        <authorList>
            <person name="Hage H."/>
            <person name="Miyauchi S."/>
            <person name="Viragh M."/>
            <person name="Drula E."/>
            <person name="Min B."/>
            <person name="Chaduli D."/>
            <person name="Navarro D."/>
            <person name="Favel A."/>
            <person name="Norest M."/>
            <person name="Lesage-Meessen L."/>
            <person name="Balint B."/>
            <person name="Merenyi Z."/>
            <person name="de Eugenio L."/>
            <person name="Morin E."/>
            <person name="Martinez A.T."/>
            <person name="Baldrian P."/>
            <person name="Stursova M."/>
            <person name="Martinez M.J."/>
            <person name="Novotny C."/>
            <person name="Magnuson J.K."/>
            <person name="Spatafora J.W."/>
            <person name="Maurice S."/>
            <person name="Pangilinan J."/>
            <person name="Andreopoulos W."/>
            <person name="LaButti K."/>
            <person name="Hundley H."/>
            <person name="Na H."/>
            <person name="Kuo A."/>
            <person name="Barry K."/>
            <person name="Lipzen A."/>
            <person name="Henrissat B."/>
            <person name="Riley R."/>
            <person name="Ahrendt S."/>
            <person name="Nagy L.G."/>
            <person name="Grigoriev I.V."/>
            <person name="Martin F."/>
            <person name="Rosso M.N."/>
        </authorList>
    </citation>
    <scope>NUCLEOTIDE SEQUENCE [LARGE SCALE GENOMIC DNA]</scope>
    <source>
        <strain evidence="3 4">CIRM-BRFM 1785</strain>
    </source>
</reference>
<dbReference type="RefSeq" id="XP_047782569.1">
    <property type="nucleotide sequence ID" value="XM_047922887.1"/>
</dbReference>
<dbReference type="EMBL" id="JADCUA010000004">
    <property type="protein sequence ID" value="KAH9841103.1"/>
    <property type="molecule type" value="Genomic_DNA"/>
</dbReference>
<evidence type="ECO:0000259" key="2">
    <source>
        <dbReference type="Pfam" id="PF20151"/>
    </source>
</evidence>
<proteinExistence type="predicted"/>